<organism evidence="2 3">
    <name type="scientific">Kitasatospora misakiensis</name>
    <dbReference type="NCBI Taxonomy" id="67330"/>
    <lineage>
        <taxon>Bacteria</taxon>
        <taxon>Bacillati</taxon>
        <taxon>Actinomycetota</taxon>
        <taxon>Actinomycetes</taxon>
        <taxon>Kitasatosporales</taxon>
        <taxon>Streptomycetaceae</taxon>
        <taxon>Kitasatospora</taxon>
    </lineage>
</organism>
<evidence type="ECO:0000313" key="2">
    <source>
        <dbReference type="EMBL" id="MFC5666618.1"/>
    </source>
</evidence>
<dbReference type="PANTHER" id="PTHR43245">
    <property type="entry name" value="BIFUNCTIONAL POLYMYXIN RESISTANCE PROTEIN ARNA"/>
    <property type="match status" value="1"/>
</dbReference>
<gene>
    <name evidence="2" type="ORF">ACFP3U_27090</name>
</gene>
<dbReference type="SUPFAM" id="SSF51735">
    <property type="entry name" value="NAD(P)-binding Rossmann-fold domains"/>
    <property type="match status" value="1"/>
</dbReference>
<proteinExistence type="predicted"/>
<name>A0ABW0XA45_9ACTN</name>
<dbReference type="PANTHER" id="PTHR43245:SF13">
    <property type="entry name" value="UDP-D-APIOSE_UDP-D-XYLOSE SYNTHASE 2"/>
    <property type="match status" value="1"/>
</dbReference>
<feature type="domain" description="NAD-dependent epimerase/dehydratase" evidence="1">
    <location>
        <begin position="18"/>
        <end position="262"/>
    </location>
</feature>
<protein>
    <submittedName>
        <fullName evidence="2">NAD-dependent epimerase/dehydratase family protein</fullName>
    </submittedName>
</protein>
<accession>A0ABW0XA45</accession>
<dbReference type="InterPro" id="IPR050177">
    <property type="entry name" value="Lipid_A_modif_metabolic_enz"/>
</dbReference>
<dbReference type="Proteomes" id="UP001595975">
    <property type="component" value="Unassembled WGS sequence"/>
</dbReference>
<dbReference type="RefSeq" id="WP_380228312.1">
    <property type="nucleotide sequence ID" value="NZ_JBHSOF010000042.1"/>
</dbReference>
<dbReference type="InterPro" id="IPR036291">
    <property type="entry name" value="NAD(P)-bd_dom_sf"/>
</dbReference>
<reference evidence="3" key="1">
    <citation type="journal article" date="2019" name="Int. J. Syst. Evol. Microbiol.">
        <title>The Global Catalogue of Microorganisms (GCM) 10K type strain sequencing project: providing services to taxonomists for standard genome sequencing and annotation.</title>
        <authorList>
            <consortium name="The Broad Institute Genomics Platform"/>
            <consortium name="The Broad Institute Genome Sequencing Center for Infectious Disease"/>
            <person name="Wu L."/>
            <person name="Ma J."/>
        </authorList>
    </citation>
    <scope>NUCLEOTIDE SEQUENCE [LARGE SCALE GENOMIC DNA]</scope>
    <source>
        <strain evidence="3">CGMCC 4.1437</strain>
    </source>
</reference>
<dbReference type="InterPro" id="IPR001509">
    <property type="entry name" value="Epimerase_deHydtase"/>
</dbReference>
<comment type="caution">
    <text evidence="2">The sequence shown here is derived from an EMBL/GenBank/DDBJ whole genome shotgun (WGS) entry which is preliminary data.</text>
</comment>
<keyword evidence="3" id="KW-1185">Reference proteome</keyword>
<dbReference type="Gene3D" id="3.40.50.720">
    <property type="entry name" value="NAD(P)-binding Rossmann-like Domain"/>
    <property type="match status" value="1"/>
</dbReference>
<dbReference type="Pfam" id="PF01370">
    <property type="entry name" value="Epimerase"/>
    <property type="match status" value="1"/>
</dbReference>
<evidence type="ECO:0000313" key="3">
    <source>
        <dbReference type="Proteomes" id="UP001595975"/>
    </source>
</evidence>
<evidence type="ECO:0000259" key="1">
    <source>
        <dbReference type="Pfam" id="PF01370"/>
    </source>
</evidence>
<sequence>MADVYRDPRLHQLTGACVLVTGGGGLVGSRIVAQLAACGATPIVLDRFDAYPRPVRDLFRVDRNGARVVLGDVRERATVKWLTGRADYVIHAAAYADVAACTRRPDIAFAANVHGTQTVLDAVATSPVKRLVFVSSASVYGDGAPTQADAARFAEDQPLTPISVYANTKLWGEHQVRLMLGGGTEYSIVRYFSVYGEPQIPKPGSHSWMVPWLALSAHTGRPMRLNGGGHQVRDMVHVEDVAHATILALVTDQAAGQTINIGTGIPTSVRRIAELIAAHYPGAAFVETPMPEGDPRGGCADTRRATDLLGWRPAITLTEGIDRYVHWLSTTPDAVPDWFTTPTTTAASAA</sequence>
<dbReference type="EMBL" id="JBHSOF010000042">
    <property type="protein sequence ID" value="MFC5666618.1"/>
    <property type="molecule type" value="Genomic_DNA"/>
</dbReference>